<reference evidence="2" key="1">
    <citation type="submission" date="2021-03" db="EMBL/GenBank/DDBJ databases">
        <title>Draft genome sequence of rust myrtle Austropuccinia psidii MF-1, a brazilian biotype.</title>
        <authorList>
            <person name="Quecine M.C."/>
            <person name="Pachon D.M.R."/>
            <person name="Bonatelli M.L."/>
            <person name="Correr F.H."/>
            <person name="Franceschini L.M."/>
            <person name="Leite T.F."/>
            <person name="Margarido G.R.A."/>
            <person name="Almeida C.A."/>
            <person name="Ferrarezi J.A."/>
            <person name="Labate C.A."/>
        </authorList>
    </citation>
    <scope>NUCLEOTIDE SEQUENCE</scope>
    <source>
        <strain evidence="2">MF-1</strain>
    </source>
</reference>
<dbReference type="AlphaFoldDB" id="A0A9Q3P9N4"/>
<proteinExistence type="predicted"/>
<comment type="caution">
    <text evidence="2">The sequence shown here is derived from an EMBL/GenBank/DDBJ whole genome shotgun (WGS) entry which is preliminary data.</text>
</comment>
<dbReference type="Proteomes" id="UP000765509">
    <property type="component" value="Unassembled WGS sequence"/>
</dbReference>
<evidence type="ECO:0000256" key="1">
    <source>
        <dbReference type="SAM" id="MobiDB-lite"/>
    </source>
</evidence>
<keyword evidence="3" id="KW-1185">Reference proteome</keyword>
<organism evidence="2 3">
    <name type="scientific">Austropuccinia psidii MF-1</name>
    <dbReference type="NCBI Taxonomy" id="1389203"/>
    <lineage>
        <taxon>Eukaryota</taxon>
        <taxon>Fungi</taxon>
        <taxon>Dikarya</taxon>
        <taxon>Basidiomycota</taxon>
        <taxon>Pucciniomycotina</taxon>
        <taxon>Pucciniomycetes</taxon>
        <taxon>Pucciniales</taxon>
        <taxon>Sphaerophragmiaceae</taxon>
        <taxon>Austropuccinia</taxon>
    </lineage>
</organism>
<evidence type="ECO:0000313" key="2">
    <source>
        <dbReference type="EMBL" id="MBW0554073.1"/>
    </source>
</evidence>
<feature type="compositionally biased region" description="Polar residues" evidence="1">
    <location>
        <begin position="44"/>
        <end position="62"/>
    </location>
</feature>
<evidence type="ECO:0000313" key="3">
    <source>
        <dbReference type="Proteomes" id="UP000765509"/>
    </source>
</evidence>
<gene>
    <name evidence="2" type="ORF">O181_093788</name>
</gene>
<feature type="region of interest" description="Disordered" evidence="1">
    <location>
        <begin position="1"/>
        <end position="74"/>
    </location>
</feature>
<accession>A0A9Q3P9N4</accession>
<protein>
    <submittedName>
        <fullName evidence="2">Uncharacterized protein</fullName>
    </submittedName>
</protein>
<sequence length="160" mass="19009">MKGLTQKIQNPHPREHQSKDTEKESVKEVLNKLKHLSEVDSSQKKTQASNNQDQKFMQNSQPFRPRYPLTPISSRYQPYMPAQMTQRQLLMRCYYLLEERNSTMRCNHLTEDFEKRIVLKRGGTYLFPNFQRVPTEGPTSEKELAKTFSKEQMDFTNKMM</sequence>
<dbReference type="EMBL" id="AVOT02060629">
    <property type="protein sequence ID" value="MBW0554073.1"/>
    <property type="molecule type" value="Genomic_DNA"/>
</dbReference>
<feature type="compositionally biased region" description="Basic and acidic residues" evidence="1">
    <location>
        <begin position="12"/>
        <end position="43"/>
    </location>
</feature>
<name>A0A9Q3P9N4_9BASI</name>